<dbReference type="AlphaFoldDB" id="A0A3B0N5C5"/>
<dbReference type="Pfam" id="PF02866">
    <property type="entry name" value="Ldh_1_C"/>
    <property type="match status" value="1"/>
</dbReference>
<evidence type="ECO:0000256" key="2">
    <source>
        <dbReference type="ARBA" id="ARBA00023002"/>
    </source>
</evidence>
<feature type="binding site" evidence="6">
    <location>
        <begin position="128"/>
        <end position="130"/>
    </location>
    <ligand>
        <name>NAD(+)</name>
        <dbReference type="ChEBI" id="CHEBI:57540"/>
    </ligand>
</feature>
<evidence type="ECO:0000256" key="6">
    <source>
        <dbReference type="PIRSR" id="PIRSR000102-3"/>
    </source>
</evidence>
<comment type="similarity">
    <text evidence="7">Belongs to the LDH/MDH superfamily.</text>
</comment>
<comment type="catalytic activity">
    <reaction evidence="4">
        <text>(S)-lactate + NAD(+) = pyruvate + NADH + H(+)</text>
        <dbReference type="Rhea" id="RHEA:23444"/>
        <dbReference type="ChEBI" id="CHEBI:15361"/>
        <dbReference type="ChEBI" id="CHEBI:15378"/>
        <dbReference type="ChEBI" id="CHEBI:16651"/>
        <dbReference type="ChEBI" id="CHEBI:57540"/>
        <dbReference type="ChEBI" id="CHEBI:57945"/>
        <dbReference type="EC" id="1.1.1.27"/>
    </reaction>
</comment>
<dbReference type="InterPro" id="IPR001557">
    <property type="entry name" value="L-lactate/malate_DH"/>
</dbReference>
<dbReference type="Gene3D" id="3.40.50.720">
    <property type="entry name" value="NAD(P)-binding Rossmann-like Domain"/>
    <property type="match status" value="1"/>
</dbReference>
<sequence length="322" mass="35193">MARNNKRKLISLIGSGNIGGIMGYLTQLTELADVVFFDIVPNIGAGKSLDIMHANSIQGKAYKCKGTNNYEDISGSDVCIVTAGLAKAPTKSNEEWNRDDLVGYNSKIIRDVGENIKKYAPDAFVIVITNPMDVMVHLMLKVTGFPKNMVVGMGGLLDSSRMNCYIAEKLGVNPKYVHGSVIGAHGDSMIPLVSRSTVYGIPILQFVEQGYITMEDIKEIEERTVTSAIEILKLYGSGSSYFAPATAAIEMASSYLNDKKCVFPCSCYLEGQYGHRDIYCGTPAVIGANGVEKVFELKLTPEEQDKYDASIKEIKRLEALIK</sequence>
<dbReference type="Pfam" id="PF00056">
    <property type="entry name" value="Ldh_1_N"/>
    <property type="match status" value="1"/>
</dbReference>
<dbReference type="SUPFAM" id="SSF51735">
    <property type="entry name" value="NAD(P)-binding Rossmann-fold domains"/>
    <property type="match status" value="1"/>
</dbReference>
<dbReference type="PANTHER" id="PTHR43128:SF16">
    <property type="entry name" value="L-LACTATE DEHYDROGENASE"/>
    <property type="match status" value="1"/>
</dbReference>
<dbReference type="PANTHER" id="PTHR43128">
    <property type="entry name" value="L-2-HYDROXYCARBOXYLATE DEHYDROGENASE (NAD(P)(+))"/>
    <property type="match status" value="1"/>
</dbReference>
<evidence type="ECO:0000313" key="10">
    <source>
        <dbReference type="EMBL" id="SVP89328.1"/>
    </source>
</evidence>
<feature type="binding site" evidence="6">
    <location>
        <position position="105"/>
    </location>
    <ligand>
        <name>NAD(+)</name>
        <dbReference type="ChEBI" id="CHEBI:57540"/>
    </ligand>
</feature>
<feature type="active site" description="Proton acceptor" evidence="5">
    <location>
        <position position="185"/>
    </location>
</feature>
<evidence type="ECO:0000256" key="4">
    <source>
        <dbReference type="ARBA" id="ARBA00049258"/>
    </source>
</evidence>
<dbReference type="Gene3D" id="3.90.110.10">
    <property type="entry name" value="Lactate dehydrogenase/glycoside hydrolase, family 4, C-terminal"/>
    <property type="match status" value="1"/>
</dbReference>
<feature type="binding site" evidence="6">
    <location>
        <begin position="14"/>
        <end position="19"/>
    </location>
    <ligand>
        <name>NAD(+)</name>
        <dbReference type="ChEBI" id="CHEBI:57540"/>
    </ligand>
</feature>
<evidence type="ECO:0000256" key="7">
    <source>
        <dbReference type="RuleBase" id="RU003369"/>
    </source>
</evidence>
<evidence type="ECO:0000256" key="3">
    <source>
        <dbReference type="ARBA" id="ARBA00023027"/>
    </source>
</evidence>
<keyword evidence="3 6" id="KW-0520">NAD</keyword>
<dbReference type="InterPro" id="IPR011275">
    <property type="entry name" value="Malate_DH_type3"/>
</dbReference>
<evidence type="ECO:0000256" key="1">
    <source>
        <dbReference type="ARBA" id="ARBA00016495"/>
    </source>
</evidence>
<evidence type="ECO:0000259" key="9">
    <source>
        <dbReference type="Pfam" id="PF02866"/>
    </source>
</evidence>
<dbReference type="CDD" id="cd01339">
    <property type="entry name" value="LDH-like_MDH"/>
    <property type="match status" value="1"/>
</dbReference>
<evidence type="ECO:0000259" key="8">
    <source>
        <dbReference type="Pfam" id="PF00056"/>
    </source>
</evidence>
<dbReference type="InterPro" id="IPR036291">
    <property type="entry name" value="NAD(P)-bd_dom_sf"/>
</dbReference>
<keyword evidence="2 7" id="KW-0560">Oxidoreductase</keyword>
<organism evidence="10">
    <name type="scientific">Theileria annulata</name>
    <dbReference type="NCBI Taxonomy" id="5874"/>
    <lineage>
        <taxon>Eukaryota</taxon>
        <taxon>Sar</taxon>
        <taxon>Alveolata</taxon>
        <taxon>Apicomplexa</taxon>
        <taxon>Aconoidasida</taxon>
        <taxon>Piroplasmida</taxon>
        <taxon>Theileriidae</taxon>
        <taxon>Theileria</taxon>
    </lineage>
</organism>
<dbReference type="GO" id="GO:0004459">
    <property type="term" value="F:L-lactate dehydrogenase (NAD+) activity"/>
    <property type="evidence" value="ECO:0007669"/>
    <property type="project" value="UniProtKB-EC"/>
</dbReference>
<dbReference type="NCBIfam" id="NF004863">
    <property type="entry name" value="PRK06223.1"/>
    <property type="match status" value="1"/>
</dbReference>
<protein>
    <recommendedName>
        <fullName evidence="1">L-lactate dehydrogenase</fullName>
    </recommendedName>
</protein>
<reference evidence="10" key="1">
    <citation type="submission" date="2018-07" db="EMBL/GenBank/DDBJ databases">
        <authorList>
            <person name="Quirk P.G."/>
            <person name="Krulwich T.A."/>
        </authorList>
    </citation>
    <scope>NUCLEOTIDE SEQUENCE</scope>
    <source>
        <strain evidence="10">Anand</strain>
    </source>
</reference>
<dbReference type="EMBL" id="UIVT01000001">
    <property type="protein sequence ID" value="SVP89328.1"/>
    <property type="molecule type" value="Genomic_DNA"/>
</dbReference>
<evidence type="ECO:0000256" key="5">
    <source>
        <dbReference type="PIRSR" id="PIRSR000102-1"/>
    </source>
</evidence>
<gene>
    <name evidence="10" type="ORF">TAT_000118100</name>
</gene>
<feature type="binding site" evidence="6">
    <location>
        <position position="38"/>
    </location>
    <ligand>
        <name>NAD(+)</name>
        <dbReference type="ChEBI" id="CHEBI:57540"/>
    </ligand>
</feature>
<dbReference type="PIRSF" id="PIRSF000102">
    <property type="entry name" value="Lac_mal_DH"/>
    <property type="match status" value="1"/>
</dbReference>
<dbReference type="SUPFAM" id="SSF56327">
    <property type="entry name" value="LDH C-terminal domain-like"/>
    <property type="match status" value="1"/>
</dbReference>
<feature type="domain" description="Lactate/malate dehydrogenase N-terminal" evidence="8">
    <location>
        <begin position="10"/>
        <end position="152"/>
    </location>
</feature>
<feature type="domain" description="Lactate/malate dehydrogenase C-terminal" evidence="9">
    <location>
        <begin position="157"/>
        <end position="315"/>
    </location>
</feature>
<proteinExistence type="inferred from homology"/>
<accession>A0A3B0N5C5</accession>
<dbReference type="InterPro" id="IPR015955">
    <property type="entry name" value="Lactate_DH/Glyco_Ohase_4_C"/>
</dbReference>
<dbReference type="PRINTS" id="PR00086">
    <property type="entry name" value="LLDHDRGNASE"/>
</dbReference>
<dbReference type="GO" id="GO:0006089">
    <property type="term" value="P:lactate metabolic process"/>
    <property type="evidence" value="ECO:0007669"/>
    <property type="project" value="TreeGrafter"/>
</dbReference>
<name>A0A3B0N5C5_THEAN</name>
<dbReference type="SMR" id="A0A3B0N5C5"/>
<dbReference type="VEuPathDB" id="PiroplasmaDB:TA09590"/>
<dbReference type="InterPro" id="IPR022383">
    <property type="entry name" value="Lactate/malate_DH_C"/>
</dbReference>
<dbReference type="InterPro" id="IPR001236">
    <property type="entry name" value="Lactate/malate_DH_N"/>
</dbReference>